<keyword evidence="3" id="KW-0809">Transit peptide</keyword>
<accession>A0AA38SP28</accession>
<keyword evidence="2" id="KW-0805">Transcription regulation</keyword>
<dbReference type="SMART" id="SM00733">
    <property type="entry name" value="Mterf"/>
    <property type="match status" value="5"/>
</dbReference>
<evidence type="ECO:0000256" key="3">
    <source>
        <dbReference type="ARBA" id="ARBA00022946"/>
    </source>
</evidence>
<dbReference type="FunFam" id="1.25.70.10:FF:000001">
    <property type="entry name" value="Mitochondrial transcription termination factor-like"/>
    <property type="match status" value="1"/>
</dbReference>
<dbReference type="InterPro" id="IPR003690">
    <property type="entry name" value="MTERF"/>
</dbReference>
<evidence type="ECO:0000256" key="1">
    <source>
        <dbReference type="ARBA" id="ARBA00007692"/>
    </source>
</evidence>
<organism evidence="4 5">
    <name type="scientific">Centaurea solstitialis</name>
    <name type="common">yellow star-thistle</name>
    <dbReference type="NCBI Taxonomy" id="347529"/>
    <lineage>
        <taxon>Eukaryota</taxon>
        <taxon>Viridiplantae</taxon>
        <taxon>Streptophyta</taxon>
        <taxon>Embryophyta</taxon>
        <taxon>Tracheophyta</taxon>
        <taxon>Spermatophyta</taxon>
        <taxon>Magnoliopsida</taxon>
        <taxon>eudicotyledons</taxon>
        <taxon>Gunneridae</taxon>
        <taxon>Pentapetalae</taxon>
        <taxon>asterids</taxon>
        <taxon>campanulids</taxon>
        <taxon>Asterales</taxon>
        <taxon>Asteraceae</taxon>
        <taxon>Carduoideae</taxon>
        <taxon>Cardueae</taxon>
        <taxon>Centaureinae</taxon>
        <taxon>Centaurea</taxon>
    </lineage>
</organism>
<dbReference type="Pfam" id="PF02536">
    <property type="entry name" value="mTERF"/>
    <property type="match status" value="1"/>
</dbReference>
<dbReference type="AlphaFoldDB" id="A0AA38SP28"/>
<dbReference type="GO" id="GO:0003676">
    <property type="term" value="F:nucleic acid binding"/>
    <property type="evidence" value="ECO:0007669"/>
    <property type="project" value="InterPro"/>
</dbReference>
<dbReference type="EMBL" id="JARYMX010000006">
    <property type="protein sequence ID" value="KAJ9546270.1"/>
    <property type="molecule type" value="Genomic_DNA"/>
</dbReference>
<evidence type="ECO:0000313" key="5">
    <source>
        <dbReference type="Proteomes" id="UP001172457"/>
    </source>
</evidence>
<name>A0AA38SP28_9ASTR</name>
<protein>
    <submittedName>
        <fullName evidence="4">Uncharacterized protein</fullName>
    </submittedName>
</protein>
<gene>
    <name evidence="4" type="ORF">OSB04_025977</name>
</gene>
<dbReference type="PANTHER" id="PTHR13068:SF168">
    <property type="entry name" value="TRANSCRIPTION REGULATOR MTERF FAMILY"/>
    <property type="match status" value="1"/>
</dbReference>
<dbReference type="Proteomes" id="UP001172457">
    <property type="component" value="Chromosome 6"/>
</dbReference>
<dbReference type="Gene3D" id="1.25.70.10">
    <property type="entry name" value="Transcription termination factor 3, mitochondrial"/>
    <property type="match status" value="1"/>
</dbReference>
<comment type="caution">
    <text evidence="4">The sequence shown here is derived from an EMBL/GenBank/DDBJ whole genome shotgun (WGS) entry which is preliminary data.</text>
</comment>
<dbReference type="GO" id="GO:0006353">
    <property type="term" value="P:DNA-templated transcription termination"/>
    <property type="evidence" value="ECO:0007669"/>
    <property type="project" value="UniProtKB-KW"/>
</dbReference>
<dbReference type="InterPro" id="IPR038538">
    <property type="entry name" value="MTERF_sf"/>
</dbReference>
<comment type="similarity">
    <text evidence="1">Belongs to the mTERF family.</text>
</comment>
<keyword evidence="2" id="KW-0806">Transcription termination</keyword>
<evidence type="ECO:0000256" key="2">
    <source>
        <dbReference type="ARBA" id="ARBA00022472"/>
    </source>
</evidence>
<evidence type="ECO:0000313" key="4">
    <source>
        <dbReference type="EMBL" id="KAJ9546270.1"/>
    </source>
</evidence>
<dbReference type="PANTHER" id="PTHR13068">
    <property type="entry name" value="CGI-12 PROTEIN-RELATED"/>
    <property type="match status" value="1"/>
</dbReference>
<proteinExistence type="inferred from homology"/>
<reference evidence="4" key="1">
    <citation type="submission" date="2023-03" db="EMBL/GenBank/DDBJ databases">
        <title>Chromosome-scale reference genome and RAD-based genetic map of yellow starthistle (Centaurea solstitialis) reveal putative structural variation and QTLs associated with invader traits.</title>
        <authorList>
            <person name="Reatini B."/>
            <person name="Cang F.A."/>
            <person name="Jiang Q."/>
            <person name="Mckibben M.T.W."/>
            <person name="Barker M.S."/>
            <person name="Rieseberg L.H."/>
            <person name="Dlugosch K.M."/>
        </authorList>
    </citation>
    <scope>NUCLEOTIDE SEQUENCE</scope>
    <source>
        <strain evidence="4">CAN-66</strain>
        <tissue evidence="4">Leaf</tissue>
    </source>
</reference>
<keyword evidence="5" id="KW-1185">Reference proteome</keyword>
<sequence length="384" mass="43975">MINLRSHGGRALFSIHHFKSHLFSSLSSSPLSSSSKPPSLDQPPSPKTTDFINYLIKTLGFSKESAISSSSKVRRPTATRNCDSVIHTLRNCGFNDDQIKDLVLWIPKVLFYRANETLEPKIRVFLELGLSVADLISLLKRNPNLFELGLHSRIIPTIDYLKTLLGSNERVVETINRSRWLFSTSIALKMFTANVVLLQSYGFSNEKIGKFVHKNARHFTQAPEWLTSKLNWIEGKQGISRDSNEFFRCFHAIASSSISAMDKKMEVYKSFGFSDNELSLLFKNQPYCLALSEDTIRDKLSFYMEELGYTSSYLVTCPSLFSLSLEKRVKPRNEVLKILKERMLAESKSLITLVNYPELRFLDFLRSFEDEVPSLYETYVNSIR</sequence>
<keyword evidence="2" id="KW-0804">Transcription</keyword>